<gene>
    <name evidence="3" type="ORF">ECRASSUSDP1_LOCUS22393</name>
</gene>
<proteinExistence type="inferred from homology"/>
<name>A0AAD1XZL4_EUPCR</name>
<organism evidence="3 4">
    <name type="scientific">Euplotes crassus</name>
    <dbReference type="NCBI Taxonomy" id="5936"/>
    <lineage>
        <taxon>Eukaryota</taxon>
        <taxon>Sar</taxon>
        <taxon>Alveolata</taxon>
        <taxon>Ciliophora</taxon>
        <taxon>Intramacronucleata</taxon>
        <taxon>Spirotrichea</taxon>
        <taxon>Hypotrichia</taxon>
        <taxon>Euplotida</taxon>
        <taxon>Euplotidae</taxon>
        <taxon>Moneuplotes</taxon>
    </lineage>
</organism>
<sequence length="134" mass="15575">MEDKFKIREELMGEFQSFKKPLTHAQPTSHHYDKKMKHPVEAAHENIMMKKEQKKLKEISVLYGTHMAMRMATERAIIGQGGRLVGKKSNHALQMHMGLYDEFTPQDFLNDPYMTPELPKADPRMGLEKKFGVM</sequence>
<dbReference type="Proteomes" id="UP001295684">
    <property type="component" value="Unassembled WGS sequence"/>
</dbReference>
<dbReference type="GO" id="GO:0005634">
    <property type="term" value="C:nucleus"/>
    <property type="evidence" value="ECO:0007669"/>
    <property type="project" value="TreeGrafter"/>
</dbReference>
<dbReference type="PANTHER" id="PTHR12828:SF3">
    <property type="entry name" value="PROTEASOME MATURATION PROTEIN"/>
    <property type="match status" value="1"/>
</dbReference>
<dbReference type="Pfam" id="PF05348">
    <property type="entry name" value="UMP1"/>
    <property type="match status" value="1"/>
</dbReference>
<dbReference type="EMBL" id="CAMPGE010022964">
    <property type="protein sequence ID" value="CAI2380950.1"/>
    <property type="molecule type" value="Genomic_DNA"/>
</dbReference>
<reference evidence="3" key="1">
    <citation type="submission" date="2023-07" db="EMBL/GenBank/DDBJ databases">
        <authorList>
            <consortium name="AG Swart"/>
            <person name="Singh M."/>
            <person name="Singh A."/>
            <person name="Seah K."/>
            <person name="Emmerich C."/>
        </authorList>
    </citation>
    <scope>NUCLEOTIDE SEQUENCE</scope>
    <source>
        <strain evidence="3">DP1</strain>
    </source>
</reference>
<dbReference type="GO" id="GO:0005737">
    <property type="term" value="C:cytoplasm"/>
    <property type="evidence" value="ECO:0007669"/>
    <property type="project" value="TreeGrafter"/>
</dbReference>
<keyword evidence="4" id="KW-1185">Reference proteome</keyword>
<dbReference type="PANTHER" id="PTHR12828">
    <property type="entry name" value="PROTEASOME MATURATION PROTEIN UMP1"/>
    <property type="match status" value="1"/>
</dbReference>
<comment type="caution">
    <text evidence="3">The sequence shown here is derived from an EMBL/GenBank/DDBJ whole genome shotgun (WGS) entry which is preliminary data.</text>
</comment>
<evidence type="ECO:0000313" key="3">
    <source>
        <dbReference type="EMBL" id="CAI2380950.1"/>
    </source>
</evidence>
<evidence type="ECO:0000256" key="2">
    <source>
        <dbReference type="ARBA" id="ARBA00043974"/>
    </source>
</evidence>
<protein>
    <submittedName>
        <fullName evidence="3">Uncharacterized protein</fullName>
    </submittedName>
</protein>
<keyword evidence="1" id="KW-0143">Chaperone</keyword>
<dbReference type="GO" id="GO:0043248">
    <property type="term" value="P:proteasome assembly"/>
    <property type="evidence" value="ECO:0007669"/>
    <property type="project" value="InterPro"/>
</dbReference>
<accession>A0AAD1XZL4</accession>
<evidence type="ECO:0000313" key="4">
    <source>
        <dbReference type="Proteomes" id="UP001295684"/>
    </source>
</evidence>
<dbReference type="AlphaFoldDB" id="A0AAD1XZL4"/>
<evidence type="ECO:0000256" key="1">
    <source>
        <dbReference type="ARBA" id="ARBA00023186"/>
    </source>
</evidence>
<dbReference type="InterPro" id="IPR008012">
    <property type="entry name" value="Ump1"/>
</dbReference>
<comment type="similarity">
    <text evidence="2">Belongs to the POMP/UMP1 family.</text>
</comment>